<comment type="caution">
    <text evidence="4">The sequence shown here is derived from an EMBL/GenBank/DDBJ whole genome shotgun (WGS) entry which is preliminary data.</text>
</comment>
<protein>
    <recommendedName>
        <fullName evidence="6">Lipopolysaccharide biosynthesis protein</fullName>
    </recommendedName>
</protein>
<keyword evidence="2" id="KW-0067">ATP-binding</keyword>
<feature type="region of interest" description="Disordered" evidence="3">
    <location>
        <begin position="338"/>
        <end position="361"/>
    </location>
</feature>
<feature type="compositionally biased region" description="Basic and acidic residues" evidence="3">
    <location>
        <begin position="342"/>
        <end position="351"/>
    </location>
</feature>
<dbReference type="InterPro" id="IPR005702">
    <property type="entry name" value="Wzc-like_C"/>
</dbReference>
<evidence type="ECO:0000256" key="3">
    <source>
        <dbReference type="SAM" id="MobiDB-lite"/>
    </source>
</evidence>
<dbReference type="Gene3D" id="3.40.50.300">
    <property type="entry name" value="P-loop containing nucleotide triphosphate hydrolases"/>
    <property type="match status" value="1"/>
</dbReference>
<evidence type="ECO:0000313" key="5">
    <source>
        <dbReference type="Proteomes" id="UP000632535"/>
    </source>
</evidence>
<evidence type="ECO:0008006" key="6">
    <source>
        <dbReference type="Google" id="ProtNLM"/>
    </source>
</evidence>
<dbReference type="InterPro" id="IPR050445">
    <property type="entry name" value="Bact_polysacc_biosynth/exp"/>
</dbReference>
<proteinExistence type="predicted"/>
<dbReference type="EMBL" id="BMDG01000002">
    <property type="protein sequence ID" value="GGI05845.1"/>
    <property type="molecule type" value="Genomic_DNA"/>
</dbReference>
<dbReference type="PANTHER" id="PTHR32309:SF31">
    <property type="entry name" value="CAPSULAR EXOPOLYSACCHARIDE FAMILY"/>
    <property type="match status" value="1"/>
</dbReference>
<sequence length="526" mass="53941">MLVVVAGTAVYLQRAVPVYESTATVQIRSSPAVGSEGESEVVTVDADPELVSSPEVLGAAAHALGDGTSAATLGGVTEVSFVPEAATMSVTVQGADPAAAAARADAVAAAYVAALPAVLEADVAALDARADALRDQLGDVQAVLRESRNDPLATAERTSIVEQYQGLVTQRSALTSIGKPAVVLEAAPPGERVGLPPTVLLALAALAGLVAGIGLALARRGLDVTVRTPGDTAEIAAAPVLADLYGVPAADREFRRSAKLPVTSRHATPFTESIRELRTAVRVSLGDEPHKVVVVTASDPHAPRAFIAANLAASFALSGRPTVVLAGDLRRAELSELLPAGGHDDGERAGDDAEDGGLRPTRVPNLRVMTIQDNTMDPADYLATTQVRAVVERLRREAAVVVIDAPPVLAAADATILGGYADGVVLVATAGKTAREVLREAADRLRINHVPLVGVALAGVKGDRRMLYASTYGIDRTVDGSPDPADDTAGAALDPDEEPRPGDDGSDAAAAGARSDDTEQPWPVGR</sequence>
<dbReference type="InterPro" id="IPR027417">
    <property type="entry name" value="P-loop_NTPase"/>
</dbReference>
<reference evidence="5" key="1">
    <citation type="journal article" date="2019" name="Int. J. Syst. Evol. Microbiol.">
        <title>The Global Catalogue of Microorganisms (GCM) 10K type strain sequencing project: providing services to taxonomists for standard genome sequencing and annotation.</title>
        <authorList>
            <consortium name="The Broad Institute Genomics Platform"/>
            <consortium name="The Broad Institute Genome Sequencing Center for Infectious Disease"/>
            <person name="Wu L."/>
            <person name="Ma J."/>
        </authorList>
    </citation>
    <scope>NUCLEOTIDE SEQUENCE [LARGE SCALE GENOMIC DNA]</scope>
    <source>
        <strain evidence="5">CCM 8653</strain>
    </source>
</reference>
<evidence type="ECO:0000256" key="1">
    <source>
        <dbReference type="ARBA" id="ARBA00022741"/>
    </source>
</evidence>
<dbReference type="Proteomes" id="UP000632535">
    <property type="component" value="Unassembled WGS sequence"/>
</dbReference>
<dbReference type="SUPFAM" id="SSF52540">
    <property type="entry name" value="P-loop containing nucleoside triphosphate hydrolases"/>
    <property type="match status" value="1"/>
</dbReference>
<evidence type="ECO:0000313" key="4">
    <source>
        <dbReference type="EMBL" id="GGI05845.1"/>
    </source>
</evidence>
<gene>
    <name evidence="4" type="ORF">GCM10007368_08200</name>
</gene>
<keyword evidence="5" id="KW-1185">Reference proteome</keyword>
<keyword evidence="1" id="KW-0547">Nucleotide-binding</keyword>
<feature type="region of interest" description="Disordered" evidence="3">
    <location>
        <begin position="475"/>
        <end position="526"/>
    </location>
</feature>
<dbReference type="CDD" id="cd05387">
    <property type="entry name" value="BY-kinase"/>
    <property type="match status" value="1"/>
</dbReference>
<accession>A0ABQ2B5Q4</accession>
<name>A0ABQ2B5Q4_9MICO</name>
<evidence type="ECO:0000256" key="2">
    <source>
        <dbReference type="ARBA" id="ARBA00022840"/>
    </source>
</evidence>
<organism evidence="4 5">
    <name type="scientific">Isoptericola cucumis</name>
    <dbReference type="NCBI Taxonomy" id="1776856"/>
    <lineage>
        <taxon>Bacteria</taxon>
        <taxon>Bacillati</taxon>
        <taxon>Actinomycetota</taxon>
        <taxon>Actinomycetes</taxon>
        <taxon>Micrococcales</taxon>
        <taxon>Promicromonosporaceae</taxon>
        <taxon>Isoptericola</taxon>
    </lineage>
</organism>
<dbReference type="PANTHER" id="PTHR32309">
    <property type="entry name" value="TYROSINE-PROTEIN KINASE"/>
    <property type="match status" value="1"/>
</dbReference>